<name>A0ABT9W153_9BACI</name>
<dbReference type="InterPro" id="IPR007487">
    <property type="entry name" value="ABC_transpt-TYRBP-like"/>
</dbReference>
<dbReference type="Gene3D" id="3.40.50.2300">
    <property type="match status" value="2"/>
</dbReference>
<protein>
    <submittedName>
        <fullName evidence="1">ABC-type uncharacterized transport system substrate-binding protein</fullName>
    </submittedName>
</protein>
<sequence length="399" mass="45004">MLYIFGLLLSMALLGLFFSKDVSVASFQETAVNAKVQNQSFYPPVSSEKKIRIGYLEGEKYVNFAGNFYAILKGLEELGWLEDLQGLPYQEGQEDTSEMWNWLVTNQRSNYVQFVDNAHFSLLGAPYSADEAVHRLTETGDIDFIMAMGTVAGQLLAEKSHSIPTMVFSSSNAVQSGIIESAEDSGKDHVWAHMDIDRYSRQIEVFHDIFEFSTLGMLYEDSDVGRVYAAVDDVQFLAEERGFKITHMYVDEAKSGLDRQERYYPEVLAAFTKLAQEVEAMYITVGTWELDYFTELLAPFYENNVPVFSQLGSEEVAYGALMSVARQDFLEAGLFFAENIGEVFNGKLPRHLPQIYTHVPTIAINLEAAKRIEYQVPFEILLVADEIILATEGEGSRNE</sequence>
<organism evidence="1 2">
    <name type="scientific">Caldalkalibacillus horti</name>
    <dbReference type="NCBI Taxonomy" id="77523"/>
    <lineage>
        <taxon>Bacteria</taxon>
        <taxon>Bacillati</taxon>
        <taxon>Bacillota</taxon>
        <taxon>Bacilli</taxon>
        <taxon>Bacillales</taxon>
        <taxon>Bacillaceae</taxon>
        <taxon>Caldalkalibacillus</taxon>
    </lineage>
</organism>
<dbReference type="PANTHER" id="PTHR35271:SF1">
    <property type="entry name" value="ABC TRANSPORTER, SUBSTRATE-BINDING LIPOPROTEIN"/>
    <property type="match status" value="1"/>
</dbReference>
<keyword evidence="2" id="KW-1185">Reference proteome</keyword>
<reference evidence="1 2" key="1">
    <citation type="submission" date="2023-07" db="EMBL/GenBank/DDBJ databases">
        <title>Genomic Encyclopedia of Type Strains, Phase IV (KMG-IV): sequencing the most valuable type-strain genomes for metagenomic binning, comparative biology and taxonomic classification.</title>
        <authorList>
            <person name="Goeker M."/>
        </authorList>
    </citation>
    <scope>NUCLEOTIDE SEQUENCE [LARGE SCALE GENOMIC DNA]</scope>
    <source>
        <strain evidence="1 2">DSM 12751</strain>
    </source>
</reference>
<dbReference type="Proteomes" id="UP001235840">
    <property type="component" value="Unassembled WGS sequence"/>
</dbReference>
<gene>
    <name evidence="1" type="ORF">J2S11_002479</name>
</gene>
<dbReference type="Pfam" id="PF04392">
    <property type="entry name" value="ABC_sub_bind"/>
    <property type="match status" value="1"/>
</dbReference>
<accession>A0ABT9W153</accession>
<comment type="caution">
    <text evidence="1">The sequence shown here is derived from an EMBL/GenBank/DDBJ whole genome shotgun (WGS) entry which is preliminary data.</text>
</comment>
<proteinExistence type="predicted"/>
<dbReference type="EMBL" id="JAUSTY010000009">
    <property type="protein sequence ID" value="MDQ0166575.1"/>
    <property type="molecule type" value="Genomic_DNA"/>
</dbReference>
<evidence type="ECO:0000313" key="1">
    <source>
        <dbReference type="EMBL" id="MDQ0166575.1"/>
    </source>
</evidence>
<dbReference type="PANTHER" id="PTHR35271">
    <property type="entry name" value="ABC TRANSPORTER, SUBSTRATE-BINDING LIPOPROTEIN-RELATED"/>
    <property type="match status" value="1"/>
</dbReference>
<evidence type="ECO:0000313" key="2">
    <source>
        <dbReference type="Proteomes" id="UP001235840"/>
    </source>
</evidence>